<feature type="transmembrane region" description="Helical" evidence="1">
    <location>
        <begin position="83"/>
        <end position="103"/>
    </location>
</feature>
<reference evidence="2 3" key="1">
    <citation type="submission" date="2019-05" db="EMBL/GenBank/DDBJ databases">
        <title>Whole genome sequence analysis of Cupriavidus campinensis S14E4C strain.</title>
        <authorList>
            <person name="Abbaszade G."/>
            <person name="Szabo A."/>
            <person name="Toumi M."/>
            <person name="Toth E."/>
        </authorList>
    </citation>
    <scope>NUCLEOTIDE SEQUENCE [LARGE SCALE GENOMIC DNA]</scope>
    <source>
        <strain evidence="2 3">S14E4C</strain>
    </source>
</reference>
<name>A0ABY3EGD3_9BURK</name>
<sequence length="140" mass="15678">MDIKSLVPPTDNIFKFYAVTGLILVIFAFSGAIYTVKHKNQFLIDRIVELRELESKSDPSPGEKAKSQMLARLIEIENSDAEFLKWACAVLAGIGTAGMFWGFSAWHRTQGKVDELAELGAAKLRAEIAAIRRSNRTRRH</sequence>
<organism evidence="2 3">
    <name type="scientific">Cupriavidus campinensis</name>
    <dbReference type="NCBI Taxonomy" id="151783"/>
    <lineage>
        <taxon>Bacteria</taxon>
        <taxon>Pseudomonadati</taxon>
        <taxon>Pseudomonadota</taxon>
        <taxon>Betaproteobacteria</taxon>
        <taxon>Burkholderiales</taxon>
        <taxon>Burkholderiaceae</taxon>
        <taxon>Cupriavidus</taxon>
    </lineage>
</organism>
<proteinExistence type="predicted"/>
<feature type="transmembrane region" description="Helical" evidence="1">
    <location>
        <begin position="16"/>
        <end position="36"/>
    </location>
</feature>
<dbReference type="Proteomes" id="UP000318943">
    <property type="component" value="Unassembled WGS sequence"/>
</dbReference>
<evidence type="ECO:0000313" key="2">
    <source>
        <dbReference type="EMBL" id="TSP09977.1"/>
    </source>
</evidence>
<evidence type="ECO:0000256" key="1">
    <source>
        <dbReference type="SAM" id="Phobius"/>
    </source>
</evidence>
<keyword evidence="1" id="KW-1133">Transmembrane helix</keyword>
<keyword evidence="1" id="KW-0472">Membrane</keyword>
<gene>
    <name evidence="2" type="ORF">FGG12_24865</name>
</gene>
<keyword evidence="3" id="KW-1185">Reference proteome</keyword>
<keyword evidence="1" id="KW-0812">Transmembrane</keyword>
<dbReference type="RefSeq" id="WP_144202037.1">
    <property type="nucleotide sequence ID" value="NZ_VCIZ01000019.1"/>
</dbReference>
<protein>
    <submittedName>
        <fullName evidence="2">Uncharacterized protein</fullName>
    </submittedName>
</protein>
<accession>A0ABY3EGD3</accession>
<dbReference type="EMBL" id="VCIZ01000019">
    <property type="protein sequence ID" value="TSP09977.1"/>
    <property type="molecule type" value="Genomic_DNA"/>
</dbReference>
<comment type="caution">
    <text evidence="2">The sequence shown here is derived from an EMBL/GenBank/DDBJ whole genome shotgun (WGS) entry which is preliminary data.</text>
</comment>
<evidence type="ECO:0000313" key="3">
    <source>
        <dbReference type="Proteomes" id="UP000318943"/>
    </source>
</evidence>